<feature type="compositionally biased region" description="Low complexity" evidence="1">
    <location>
        <begin position="40"/>
        <end position="56"/>
    </location>
</feature>
<dbReference type="AlphaFoldDB" id="A0A3Q3WCX4"/>
<dbReference type="PANTHER" id="PTHR24637:SF421">
    <property type="entry name" value="CUTICLE COLLAGEN DPY-2"/>
    <property type="match status" value="1"/>
</dbReference>
<keyword evidence="3" id="KW-1185">Reference proteome</keyword>
<proteinExistence type="predicted"/>
<dbReference type="STRING" id="94237.ENSMMOP00000009887"/>
<evidence type="ECO:0000256" key="1">
    <source>
        <dbReference type="SAM" id="MobiDB-lite"/>
    </source>
</evidence>
<dbReference type="Pfam" id="PF01391">
    <property type="entry name" value="Collagen"/>
    <property type="match status" value="1"/>
</dbReference>
<evidence type="ECO:0000313" key="3">
    <source>
        <dbReference type="Proteomes" id="UP000261620"/>
    </source>
</evidence>
<reference evidence="2" key="1">
    <citation type="submission" date="2025-08" db="UniProtKB">
        <authorList>
            <consortium name="Ensembl"/>
        </authorList>
    </citation>
    <scope>IDENTIFICATION</scope>
</reference>
<sequence length="155" mass="17147">MKASSLYLHAELQHVLLTLTWYFCQKGSTGEPGPRGQEGQMGRPGQSGQSGPQGPRGLTGNTGRPGPPGASGRSVRSSVLSLRIHQFLFQAHEMSDNHIRQICREILQSEYSDHELLVLLKTSISTLKHLTFKDVLLKHQNMCIIQDELIISSIC</sequence>
<dbReference type="PANTHER" id="PTHR24637">
    <property type="entry name" value="COLLAGEN"/>
    <property type="match status" value="1"/>
</dbReference>
<dbReference type="Proteomes" id="UP000261620">
    <property type="component" value="Unplaced"/>
</dbReference>
<dbReference type="Ensembl" id="ENSMMOT00000010060.1">
    <property type="protein sequence ID" value="ENSMMOP00000009887.1"/>
    <property type="gene ID" value="ENSMMOG00000007662.1"/>
</dbReference>
<feature type="region of interest" description="Disordered" evidence="1">
    <location>
        <begin position="29"/>
        <end position="75"/>
    </location>
</feature>
<organism evidence="2 3">
    <name type="scientific">Mola mola</name>
    <name type="common">Ocean sunfish</name>
    <name type="synonym">Tetraodon mola</name>
    <dbReference type="NCBI Taxonomy" id="94237"/>
    <lineage>
        <taxon>Eukaryota</taxon>
        <taxon>Metazoa</taxon>
        <taxon>Chordata</taxon>
        <taxon>Craniata</taxon>
        <taxon>Vertebrata</taxon>
        <taxon>Euteleostomi</taxon>
        <taxon>Actinopterygii</taxon>
        <taxon>Neopterygii</taxon>
        <taxon>Teleostei</taxon>
        <taxon>Neoteleostei</taxon>
        <taxon>Acanthomorphata</taxon>
        <taxon>Eupercaria</taxon>
        <taxon>Tetraodontiformes</taxon>
        <taxon>Molidae</taxon>
        <taxon>Mola</taxon>
    </lineage>
</organism>
<reference evidence="2" key="2">
    <citation type="submission" date="2025-09" db="UniProtKB">
        <authorList>
            <consortium name="Ensembl"/>
        </authorList>
    </citation>
    <scope>IDENTIFICATION</scope>
</reference>
<evidence type="ECO:0000313" key="2">
    <source>
        <dbReference type="Ensembl" id="ENSMMOP00000009887.1"/>
    </source>
</evidence>
<accession>A0A3Q3WCX4</accession>
<name>A0A3Q3WCX4_MOLML</name>
<protein>
    <submittedName>
        <fullName evidence="2">Uncharacterized protein</fullName>
    </submittedName>
</protein>
<dbReference type="InterPro" id="IPR008160">
    <property type="entry name" value="Collagen"/>
</dbReference>